<keyword evidence="2" id="KW-1133">Transmembrane helix</keyword>
<feature type="domain" description="DUF6594" evidence="3">
    <location>
        <begin position="247"/>
        <end position="417"/>
    </location>
</feature>
<reference evidence="4 5" key="1">
    <citation type="submission" date="2015-06" db="EMBL/GenBank/DDBJ databases">
        <title>Draft genome of the ant-associated black yeast Phialophora attae CBS 131958.</title>
        <authorList>
            <person name="Moreno L.F."/>
            <person name="Stielow B.J."/>
            <person name="de Hoog S."/>
            <person name="Vicente V.A."/>
            <person name="Weiss V.A."/>
            <person name="de Vries M."/>
            <person name="Cruz L.M."/>
            <person name="Souza E.M."/>
        </authorList>
    </citation>
    <scope>NUCLEOTIDE SEQUENCE [LARGE SCALE GENOMIC DNA]</scope>
    <source>
        <strain evidence="4 5">CBS 131958</strain>
    </source>
</reference>
<feature type="compositionally biased region" description="Low complexity" evidence="1">
    <location>
        <begin position="113"/>
        <end position="122"/>
    </location>
</feature>
<feature type="transmembrane region" description="Helical" evidence="2">
    <location>
        <begin position="377"/>
        <end position="396"/>
    </location>
</feature>
<dbReference type="AlphaFoldDB" id="A0A0N1H8W0"/>
<sequence length="647" mass="71009">MGVEPDLETGLFNRQNPRTLSMDISQTHGGAMRVENPREEVRPPRACSPQYQRPESIELPCSRSTSDYPYTAKTNAYGPTRRRHYNSISRSVSRSRSRSPIRRHRQPRLGVRSVPSLSSSSTSQFTSAYSFSLDVPRDDNLFQGRPRLRDSKVFSTSGHRRRATSSSKPSKTELEAANIFDDIFTRKVAHVKKTGPFRVIDGFYNLHISLCRAALITAALSSDSHGEEENLNSAREIGNLLEVRESALKELKHYDDVCKMQRNYHIDPSHGPWMKVDMWVMYGCRNAALVEFARYAKAVHPAKRDDYNAVLIRKLSDCFIMGRKMVANYGEDRSSLPASREVEALLGFWKRLWLALIAGTAVVVPMLIMTLHPSLGSSLGTTSASVFAVAVGLAWIMKSAESKDVIIATAAYAAVLVVFVGAGPSATPNQDPTAGRNTITLSSGGTAAISVGAGIIGSSILIGALVHRQPIKFKRRMASIVLNAPAVITSVPAELGKKWRRRFGAKSNDSSTSVTEKNTSDRTDEAASRDSARSWSSNYSDSSSQSSKQSSRRRRRNARSPRRAFYDDWRSEDWDTTSESGNGGKASLEVLMEATAQATSAPATSKKARGGSKSSLREEPTAPSRQSHITTSASESALDLSPACKHQ</sequence>
<keyword evidence="2" id="KW-0472">Membrane</keyword>
<name>A0A0N1H8W0_9EURO</name>
<dbReference type="GeneID" id="28739275"/>
<dbReference type="VEuPathDB" id="FungiDB:AB675_7057"/>
<feature type="compositionally biased region" description="Basic residues" evidence="1">
    <location>
        <begin position="550"/>
        <end position="562"/>
    </location>
</feature>
<feature type="transmembrane region" description="Helical" evidence="2">
    <location>
        <begin position="446"/>
        <end position="466"/>
    </location>
</feature>
<feature type="compositionally biased region" description="Polar residues" evidence="1">
    <location>
        <begin position="62"/>
        <end position="74"/>
    </location>
</feature>
<accession>A0A0N1H8W0</accession>
<dbReference type="Pfam" id="PF20237">
    <property type="entry name" value="DUF6594"/>
    <property type="match status" value="1"/>
</dbReference>
<dbReference type="Proteomes" id="UP000038010">
    <property type="component" value="Unassembled WGS sequence"/>
</dbReference>
<evidence type="ECO:0000256" key="2">
    <source>
        <dbReference type="SAM" id="Phobius"/>
    </source>
</evidence>
<feature type="compositionally biased region" description="Basic and acidic residues" evidence="1">
    <location>
        <begin position="564"/>
        <end position="573"/>
    </location>
</feature>
<gene>
    <name evidence="4" type="ORF">AB675_7057</name>
</gene>
<feature type="compositionally biased region" description="Polar residues" evidence="1">
    <location>
        <begin position="507"/>
        <end position="517"/>
    </location>
</feature>
<proteinExistence type="predicted"/>
<evidence type="ECO:0000313" key="4">
    <source>
        <dbReference type="EMBL" id="KPI43597.1"/>
    </source>
</evidence>
<dbReference type="OrthoDB" id="3546297at2759"/>
<dbReference type="EMBL" id="LFJN01000005">
    <property type="protein sequence ID" value="KPI43597.1"/>
    <property type="molecule type" value="Genomic_DNA"/>
</dbReference>
<feature type="region of interest" description="Disordered" evidence="1">
    <location>
        <begin position="29"/>
        <end position="122"/>
    </location>
</feature>
<feature type="region of interest" description="Disordered" evidence="1">
    <location>
        <begin position="504"/>
        <end position="647"/>
    </location>
</feature>
<feature type="transmembrane region" description="Helical" evidence="2">
    <location>
        <begin position="352"/>
        <end position="371"/>
    </location>
</feature>
<keyword evidence="5" id="KW-1185">Reference proteome</keyword>
<dbReference type="RefSeq" id="XP_018003560.1">
    <property type="nucleotide sequence ID" value="XM_018147395.1"/>
</dbReference>
<comment type="caution">
    <text evidence="4">The sequence shown here is derived from an EMBL/GenBank/DDBJ whole genome shotgun (WGS) entry which is preliminary data.</text>
</comment>
<feature type="compositionally biased region" description="Basic and acidic residues" evidence="1">
    <location>
        <begin position="518"/>
        <end position="532"/>
    </location>
</feature>
<feature type="compositionally biased region" description="Low complexity" evidence="1">
    <location>
        <begin position="533"/>
        <end position="549"/>
    </location>
</feature>
<feature type="compositionally biased region" description="Polar residues" evidence="1">
    <location>
        <begin position="623"/>
        <end position="635"/>
    </location>
</feature>
<feature type="transmembrane region" description="Helical" evidence="2">
    <location>
        <begin position="405"/>
        <end position="426"/>
    </location>
</feature>
<evidence type="ECO:0000259" key="3">
    <source>
        <dbReference type="Pfam" id="PF20237"/>
    </source>
</evidence>
<feature type="compositionally biased region" description="Basic residues" evidence="1">
    <location>
        <begin position="93"/>
        <end position="107"/>
    </location>
</feature>
<feature type="compositionally biased region" description="Low complexity" evidence="1">
    <location>
        <begin position="594"/>
        <end position="605"/>
    </location>
</feature>
<protein>
    <recommendedName>
        <fullName evidence="3">DUF6594 domain-containing protein</fullName>
    </recommendedName>
</protein>
<evidence type="ECO:0000313" key="5">
    <source>
        <dbReference type="Proteomes" id="UP000038010"/>
    </source>
</evidence>
<dbReference type="InterPro" id="IPR046529">
    <property type="entry name" value="DUF6594"/>
</dbReference>
<keyword evidence="2" id="KW-0812">Transmembrane</keyword>
<organism evidence="4 5">
    <name type="scientific">Cyphellophora attinorum</name>
    <dbReference type="NCBI Taxonomy" id="1664694"/>
    <lineage>
        <taxon>Eukaryota</taxon>
        <taxon>Fungi</taxon>
        <taxon>Dikarya</taxon>
        <taxon>Ascomycota</taxon>
        <taxon>Pezizomycotina</taxon>
        <taxon>Eurotiomycetes</taxon>
        <taxon>Chaetothyriomycetidae</taxon>
        <taxon>Chaetothyriales</taxon>
        <taxon>Cyphellophoraceae</taxon>
        <taxon>Cyphellophora</taxon>
    </lineage>
</organism>
<feature type="region of interest" description="Disordered" evidence="1">
    <location>
        <begin position="142"/>
        <end position="170"/>
    </location>
</feature>
<evidence type="ECO:0000256" key="1">
    <source>
        <dbReference type="SAM" id="MobiDB-lite"/>
    </source>
</evidence>